<sequence length="77" mass="8576">MQVKIGYRRSKGPLHLLVDSTGIPFLGEGEWKRKKHGAEYGRQWRRAHLGIDAETLEIRAVEVTGNGVGDAPILPEL</sequence>
<dbReference type="EMBL" id="MKCS01000001">
    <property type="protein sequence ID" value="OHX13379.1"/>
    <property type="molecule type" value="Genomic_DNA"/>
</dbReference>
<dbReference type="InterPro" id="IPR002559">
    <property type="entry name" value="Transposase_11"/>
</dbReference>
<evidence type="ECO:0000313" key="3">
    <source>
        <dbReference type="Proteomes" id="UP000180088"/>
    </source>
</evidence>
<accession>A0A1S1X1S4</accession>
<dbReference type="AlphaFoldDB" id="A0A1S1X1S4"/>
<comment type="caution">
    <text evidence="2">The sequence shown here is derived from an EMBL/GenBank/DDBJ whole genome shotgun (WGS) entry which is preliminary data.</text>
</comment>
<dbReference type="PANTHER" id="PTHR34631:SF3">
    <property type="entry name" value="ISSOD12 TRANSPOSASE TNPA_ISSOD12"/>
    <property type="match status" value="1"/>
</dbReference>
<gene>
    <name evidence="2" type="ORF">BI347_07535</name>
</gene>
<organism evidence="2 3">
    <name type="scientific">Chromobacterium sphagni</name>
    <dbReference type="NCBI Taxonomy" id="1903179"/>
    <lineage>
        <taxon>Bacteria</taxon>
        <taxon>Pseudomonadati</taxon>
        <taxon>Pseudomonadota</taxon>
        <taxon>Betaproteobacteria</taxon>
        <taxon>Neisseriales</taxon>
        <taxon>Chromobacteriaceae</taxon>
        <taxon>Chromobacterium</taxon>
    </lineage>
</organism>
<dbReference type="STRING" id="1903179.BI347_07535"/>
<dbReference type="Pfam" id="PF01609">
    <property type="entry name" value="DDE_Tnp_1"/>
    <property type="match status" value="1"/>
</dbReference>
<dbReference type="PANTHER" id="PTHR34631">
    <property type="match status" value="1"/>
</dbReference>
<dbReference type="GO" id="GO:0006313">
    <property type="term" value="P:DNA transposition"/>
    <property type="evidence" value="ECO:0007669"/>
    <property type="project" value="InterPro"/>
</dbReference>
<reference evidence="2 3" key="1">
    <citation type="submission" date="2016-09" db="EMBL/GenBank/DDBJ databases">
        <title>Chromobacterium muskegensis sp. nov., an insecticidal bacterium isolated from Sphagnum bogs.</title>
        <authorList>
            <person name="Sparks M.E."/>
            <person name="Blackburn M.B."/>
            <person name="Gundersen-Rindal D.E."/>
            <person name="Mitchell A."/>
            <person name="Farrar R."/>
            <person name="Kuhar D."/>
        </authorList>
    </citation>
    <scope>NUCLEOTIDE SEQUENCE [LARGE SCALE GENOMIC DNA]</scope>
    <source>
        <strain evidence="2 3">37-2</strain>
    </source>
</reference>
<proteinExistence type="predicted"/>
<protein>
    <recommendedName>
        <fullName evidence="1">Transposase IS4-like domain-containing protein</fullName>
    </recommendedName>
</protein>
<feature type="domain" description="Transposase IS4-like" evidence="1">
    <location>
        <begin position="12"/>
        <end position="76"/>
    </location>
</feature>
<dbReference type="Proteomes" id="UP000180088">
    <property type="component" value="Unassembled WGS sequence"/>
</dbReference>
<evidence type="ECO:0000259" key="1">
    <source>
        <dbReference type="Pfam" id="PF01609"/>
    </source>
</evidence>
<dbReference type="GO" id="GO:0004803">
    <property type="term" value="F:transposase activity"/>
    <property type="evidence" value="ECO:0007669"/>
    <property type="project" value="InterPro"/>
</dbReference>
<name>A0A1S1X1S4_9NEIS</name>
<evidence type="ECO:0000313" key="2">
    <source>
        <dbReference type="EMBL" id="OHX13379.1"/>
    </source>
</evidence>
<dbReference type="InterPro" id="IPR053172">
    <property type="entry name" value="Tn903_transposase"/>
</dbReference>
<dbReference type="GO" id="GO:0003677">
    <property type="term" value="F:DNA binding"/>
    <property type="evidence" value="ECO:0007669"/>
    <property type="project" value="InterPro"/>
</dbReference>